<dbReference type="InterPro" id="IPR050380">
    <property type="entry name" value="Immune_Resp_Modulators"/>
</dbReference>
<organism evidence="3 4">
    <name type="scientific">Aquarana catesbeiana</name>
    <name type="common">American bullfrog</name>
    <name type="synonym">Rana catesbeiana</name>
    <dbReference type="NCBI Taxonomy" id="8400"/>
    <lineage>
        <taxon>Eukaryota</taxon>
        <taxon>Metazoa</taxon>
        <taxon>Chordata</taxon>
        <taxon>Craniata</taxon>
        <taxon>Vertebrata</taxon>
        <taxon>Euteleostomi</taxon>
        <taxon>Amphibia</taxon>
        <taxon>Batrachia</taxon>
        <taxon>Anura</taxon>
        <taxon>Neobatrachia</taxon>
        <taxon>Ranoidea</taxon>
        <taxon>Ranidae</taxon>
        <taxon>Aquarana</taxon>
    </lineage>
</organism>
<dbReference type="Pfam" id="PF07654">
    <property type="entry name" value="C1-set"/>
    <property type="match status" value="2"/>
</dbReference>
<dbReference type="Gene3D" id="2.60.40.10">
    <property type="entry name" value="Immunoglobulins"/>
    <property type="match status" value="2"/>
</dbReference>
<dbReference type="InterPro" id="IPR013783">
    <property type="entry name" value="Ig-like_fold"/>
</dbReference>
<dbReference type="EMBL" id="KV975522">
    <property type="protein sequence ID" value="PIO15504.1"/>
    <property type="molecule type" value="Genomic_DNA"/>
</dbReference>
<dbReference type="FunFam" id="2.60.40.10:FF:001774">
    <property type="entry name" value="Uncharacterized LOC100216153"/>
    <property type="match status" value="2"/>
</dbReference>
<accession>A0A2G9QIT3</accession>
<feature type="domain" description="Ig-like" evidence="2">
    <location>
        <begin position="12"/>
        <end position="109"/>
    </location>
</feature>
<protein>
    <recommendedName>
        <fullName evidence="2">Ig-like domain-containing protein</fullName>
    </recommendedName>
</protein>
<evidence type="ECO:0000313" key="3">
    <source>
        <dbReference type="EMBL" id="PIO15504.1"/>
    </source>
</evidence>
<dbReference type="SUPFAM" id="SSF48726">
    <property type="entry name" value="Immunoglobulin"/>
    <property type="match status" value="2"/>
</dbReference>
<keyword evidence="4" id="KW-1185">Reference proteome</keyword>
<dbReference type="InterPro" id="IPR003006">
    <property type="entry name" value="Ig/MHC_CS"/>
</dbReference>
<dbReference type="Proteomes" id="UP000228934">
    <property type="component" value="Unassembled WGS sequence"/>
</dbReference>
<keyword evidence="1" id="KW-0393">Immunoglobulin domain</keyword>
<reference evidence="4" key="1">
    <citation type="journal article" date="2017" name="Nat. Commun.">
        <title>The North American bullfrog draft genome provides insight into hormonal regulation of long noncoding RNA.</title>
        <authorList>
            <person name="Hammond S.A."/>
            <person name="Warren R.L."/>
            <person name="Vandervalk B.P."/>
            <person name="Kucuk E."/>
            <person name="Khan H."/>
            <person name="Gibb E.A."/>
            <person name="Pandoh P."/>
            <person name="Kirk H."/>
            <person name="Zhao Y."/>
            <person name="Jones M."/>
            <person name="Mungall A.J."/>
            <person name="Coope R."/>
            <person name="Pleasance S."/>
            <person name="Moore R.A."/>
            <person name="Holt R.A."/>
            <person name="Round J.M."/>
            <person name="Ohora S."/>
            <person name="Walle B.V."/>
            <person name="Veldhoen N."/>
            <person name="Helbing C.C."/>
            <person name="Birol I."/>
        </authorList>
    </citation>
    <scope>NUCLEOTIDE SEQUENCE [LARGE SCALE GENOMIC DNA]</scope>
</reference>
<dbReference type="PANTHER" id="PTHR23411">
    <property type="entry name" value="TAPASIN"/>
    <property type="match status" value="1"/>
</dbReference>
<evidence type="ECO:0000256" key="1">
    <source>
        <dbReference type="ARBA" id="ARBA00023319"/>
    </source>
</evidence>
<dbReference type="InterPro" id="IPR007110">
    <property type="entry name" value="Ig-like_dom"/>
</dbReference>
<feature type="non-terminal residue" evidence="3">
    <location>
        <position position="1"/>
    </location>
</feature>
<evidence type="ECO:0000313" key="4">
    <source>
        <dbReference type="Proteomes" id="UP000228934"/>
    </source>
</evidence>
<dbReference type="PROSITE" id="PS00290">
    <property type="entry name" value="IG_MHC"/>
    <property type="match status" value="1"/>
</dbReference>
<dbReference type="CDD" id="cd00098">
    <property type="entry name" value="IgC1"/>
    <property type="match status" value="1"/>
</dbReference>
<feature type="domain" description="Ig-like" evidence="2">
    <location>
        <begin position="122"/>
        <end position="219"/>
    </location>
</feature>
<sequence>FKLLLFSDLPRPQVGNIKIPKLEEDKEASLTCDISGYFPDYTTVSWYRKLSRTDLHPIIAPNDVFQICTEQKKDKIWQSSLTFTPSFSRDQGAELICKVEHPSLEKPIEKTTGPIRIDLPRPQVGNIKIPKLEEDKEASLTCDISGYFPDYTTVSWFRKLSRTDLHPIIAPNDVFQICTEHIREKIWQSSLTFTPSFSRDKGAEFICRVEHPGLEKPIEKTTGAIKLSEHSMNGTVKAQHNASS</sequence>
<proteinExistence type="predicted"/>
<dbReference type="OrthoDB" id="10043043at2759"/>
<evidence type="ECO:0000259" key="2">
    <source>
        <dbReference type="PROSITE" id="PS50835"/>
    </source>
</evidence>
<dbReference type="InterPro" id="IPR003597">
    <property type="entry name" value="Ig_C1-set"/>
</dbReference>
<dbReference type="InterPro" id="IPR036179">
    <property type="entry name" value="Ig-like_dom_sf"/>
</dbReference>
<name>A0A2G9QIT3_AQUCT</name>
<dbReference type="SMART" id="SM00407">
    <property type="entry name" value="IGc1"/>
    <property type="match status" value="2"/>
</dbReference>
<gene>
    <name evidence="3" type="ORF">AB205_0038450</name>
</gene>
<dbReference type="AlphaFoldDB" id="A0A2G9QIT3"/>
<dbReference type="PROSITE" id="PS50835">
    <property type="entry name" value="IG_LIKE"/>
    <property type="match status" value="2"/>
</dbReference>